<comment type="caution">
    <text evidence="4">The sequence shown here is derived from an EMBL/GenBank/DDBJ whole genome shotgun (WGS) entry which is preliminary data.</text>
</comment>
<evidence type="ECO:0000313" key="4">
    <source>
        <dbReference type="EMBL" id="GGB12646.1"/>
    </source>
</evidence>
<dbReference type="EMBL" id="BMHH01000040">
    <property type="protein sequence ID" value="GGB12646.1"/>
    <property type="molecule type" value="Genomic_DNA"/>
</dbReference>
<dbReference type="InterPro" id="IPR000362">
    <property type="entry name" value="Fumarate_lyase_fam"/>
</dbReference>
<dbReference type="InterPro" id="IPR012789">
    <property type="entry name" value="Protocat_PcaB-like"/>
</dbReference>
<proteinExistence type="inferred from homology"/>
<evidence type="ECO:0000259" key="3">
    <source>
        <dbReference type="Pfam" id="PF00206"/>
    </source>
</evidence>
<dbReference type="PROSITE" id="PS00163">
    <property type="entry name" value="FUMARATE_LYASES"/>
    <property type="match status" value="1"/>
</dbReference>
<keyword evidence="5" id="KW-1185">Reference proteome</keyword>
<dbReference type="EC" id="5.5.1.2" evidence="2"/>
<dbReference type="Proteomes" id="UP000646478">
    <property type="component" value="Unassembled WGS sequence"/>
</dbReference>
<dbReference type="PRINTS" id="PR00145">
    <property type="entry name" value="ARGSUCLYASE"/>
</dbReference>
<evidence type="ECO:0000256" key="2">
    <source>
        <dbReference type="NCBIfam" id="TIGR02426"/>
    </source>
</evidence>
<dbReference type="InterPro" id="IPR008948">
    <property type="entry name" value="L-Aspartase-like"/>
</dbReference>
<organism evidence="4 5">
    <name type="scientific">Brucella endophytica</name>
    <dbReference type="NCBI Taxonomy" id="1963359"/>
    <lineage>
        <taxon>Bacteria</taxon>
        <taxon>Pseudomonadati</taxon>
        <taxon>Pseudomonadota</taxon>
        <taxon>Alphaproteobacteria</taxon>
        <taxon>Hyphomicrobiales</taxon>
        <taxon>Brucellaceae</taxon>
        <taxon>Brucella/Ochrobactrum group</taxon>
        <taxon>Brucella</taxon>
    </lineage>
</organism>
<dbReference type="AlphaFoldDB" id="A0A916WMN7"/>
<dbReference type="NCBIfam" id="NF004631">
    <property type="entry name" value="PRK05975.1"/>
    <property type="match status" value="1"/>
</dbReference>
<dbReference type="SUPFAM" id="SSF48557">
    <property type="entry name" value="L-aspartase-like"/>
    <property type="match status" value="1"/>
</dbReference>
<protein>
    <recommendedName>
        <fullName evidence="2">3-carboxy-cis,cis-muconate cycloisomerase</fullName>
        <ecNumber evidence="2">5.5.1.2</ecNumber>
    </recommendedName>
</protein>
<sequence length="352" mass="37574">MSISVFEHPFLAGLFGQDEEIAGLFTASADIAAMLRFEAVLANAQASLGLIPAEAANRIANAAGTFAPDMVALQRATTRDGVILPSLMSQLRDDVGVEFASHVHFGATSQDAIDTSLVIRLKRVSQILSDRIQQLCGKLGRLDARFGNNGLTAHTRMQPAIPTRVADRIASWRAPLEDYQERLAALHFPVQFGGAAGTLEKLGNQGARLRKELAKQLDLIDKPQWHNQRAFIADFGNLLSLISGSLGKFGQDIALAAQIGTELSLAGGGGSSAMPHKQNPVMAEVLVSLARFNSVHISGLHQAMVHEQERSGSAWMLEWMILPQMVATTGGALNLALALADNVVCIGTAPET</sequence>
<evidence type="ECO:0000313" key="5">
    <source>
        <dbReference type="Proteomes" id="UP000646478"/>
    </source>
</evidence>
<dbReference type="PRINTS" id="PR00149">
    <property type="entry name" value="FUMRATELYASE"/>
</dbReference>
<dbReference type="GO" id="GO:0019619">
    <property type="term" value="P:3,4-dihydroxybenzoate catabolic process"/>
    <property type="evidence" value="ECO:0007669"/>
    <property type="project" value="InterPro"/>
</dbReference>
<dbReference type="NCBIfam" id="TIGR02426">
    <property type="entry name" value="protocat_pcaB"/>
    <property type="match status" value="1"/>
</dbReference>
<comment type="similarity">
    <text evidence="1">Belongs to the class-II fumarase/aspartase family.</text>
</comment>
<dbReference type="InterPro" id="IPR022761">
    <property type="entry name" value="Fumarate_lyase_N"/>
</dbReference>
<feature type="domain" description="Fumarate lyase N-terminal" evidence="3">
    <location>
        <begin position="20"/>
        <end position="290"/>
    </location>
</feature>
<dbReference type="PANTHER" id="PTHR43172:SF2">
    <property type="entry name" value="ADENYLOSUCCINATE LYASE C-TERMINAL DOMAIN-CONTAINING PROTEIN"/>
    <property type="match status" value="1"/>
</dbReference>
<reference evidence="4" key="2">
    <citation type="submission" date="2020-09" db="EMBL/GenBank/DDBJ databases">
        <authorList>
            <person name="Sun Q."/>
            <person name="Zhou Y."/>
        </authorList>
    </citation>
    <scope>NUCLEOTIDE SEQUENCE</scope>
    <source>
        <strain evidence="4">CGMCC 1.15082</strain>
    </source>
</reference>
<evidence type="ECO:0000256" key="1">
    <source>
        <dbReference type="ARBA" id="ARBA00034772"/>
    </source>
</evidence>
<dbReference type="Gene3D" id="1.20.200.10">
    <property type="entry name" value="Fumarase/aspartase (Central domain)"/>
    <property type="match status" value="1"/>
</dbReference>
<dbReference type="RefSeq" id="WP_188826459.1">
    <property type="nucleotide sequence ID" value="NZ_BMHH01000040.1"/>
</dbReference>
<dbReference type="GO" id="GO:0016829">
    <property type="term" value="F:lyase activity"/>
    <property type="evidence" value="ECO:0007669"/>
    <property type="project" value="UniProtKB-ARBA"/>
</dbReference>
<dbReference type="PANTHER" id="PTHR43172">
    <property type="entry name" value="ADENYLOSUCCINATE LYASE"/>
    <property type="match status" value="1"/>
</dbReference>
<name>A0A916WMN7_9HYPH</name>
<gene>
    <name evidence="4" type="primary">pcaB</name>
    <name evidence="4" type="ORF">GCM10011491_45540</name>
</gene>
<dbReference type="Pfam" id="PF00206">
    <property type="entry name" value="Lyase_1"/>
    <property type="match status" value="1"/>
</dbReference>
<dbReference type="InterPro" id="IPR020557">
    <property type="entry name" value="Fumarate_lyase_CS"/>
</dbReference>
<dbReference type="GO" id="GO:0047472">
    <property type="term" value="F:3-carboxy-cis,cis-muconate cycloisomerase activity"/>
    <property type="evidence" value="ECO:0007669"/>
    <property type="project" value="UniProtKB-UniRule"/>
</dbReference>
<accession>A0A916WMN7</accession>
<reference evidence="4" key="1">
    <citation type="journal article" date="2014" name="Int. J. Syst. Evol. Microbiol.">
        <title>Complete genome sequence of Corynebacterium casei LMG S-19264T (=DSM 44701T), isolated from a smear-ripened cheese.</title>
        <authorList>
            <consortium name="US DOE Joint Genome Institute (JGI-PGF)"/>
            <person name="Walter F."/>
            <person name="Albersmeier A."/>
            <person name="Kalinowski J."/>
            <person name="Ruckert C."/>
        </authorList>
    </citation>
    <scope>NUCLEOTIDE SEQUENCE</scope>
    <source>
        <strain evidence="4">CGMCC 1.15082</strain>
    </source>
</reference>